<dbReference type="InterPro" id="IPR039171">
    <property type="entry name" value="Cwc2/Slt11"/>
</dbReference>
<comment type="similarity">
    <text evidence="2">Belongs to the SLT11 family.</text>
</comment>
<evidence type="ECO:0000256" key="16">
    <source>
        <dbReference type="SAM" id="MobiDB-lite"/>
    </source>
</evidence>
<keyword evidence="11" id="KW-0539">Nucleus</keyword>
<evidence type="ECO:0000256" key="2">
    <source>
        <dbReference type="ARBA" id="ARBA00007781"/>
    </source>
</evidence>
<evidence type="ECO:0000256" key="15">
    <source>
        <dbReference type="PROSITE-ProRule" id="PRU00723"/>
    </source>
</evidence>
<comment type="caution">
    <text evidence="19">The sequence shown here is derived from an EMBL/GenBank/DDBJ whole genome shotgun (WGS) entry which is preliminary data.</text>
</comment>
<dbReference type="GO" id="GO:0008380">
    <property type="term" value="P:RNA splicing"/>
    <property type="evidence" value="ECO:0007669"/>
    <property type="project" value="UniProtKB-KW"/>
</dbReference>
<evidence type="ECO:0000256" key="4">
    <source>
        <dbReference type="ARBA" id="ARBA00022664"/>
    </source>
</evidence>
<proteinExistence type="inferred from homology"/>
<accession>A0A2T9ZHT5</accession>
<evidence type="ECO:0000256" key="12">
    <source>
        <dbReference type="ARBA" id="ARBA00025609"/>
    </source>
</evidence>
<dbReference type="GO" id="GO:0071007">
    <property type="term" value="C:U2-type catalytic step 2 spliceosome"/>
    <property type="evidence" value="ECO:0007669"/>
    <property type="project" value="TreeGrafter"/>
</dbReference>
<evidence type="ECO:0000256" key="8">
    <source>
        <dbReference type="ARBA" id="ARBA00022833"/>
    </source>
</evidence>
<dbReference type="InterPro" id="IPR035979">
    <property type="entry name" value="RBD_domain_sf"/>
</dbReference>
<dbReference type="SUPFAM" id="SSF54928">
    <property type="entry name" value="RNA-binding domain, RBD"/>
    <property type="match status" value="1"/>
</dbReference>
<evidence type="ECO:0000313" key="19">
    <source>
        <dbReference type="EMBL" id="PVV04141.1"/>
    </source>
</evidence>
<evidence type="ECO:0000256" key="1">
    <source>
        <dbReference type="ARBA" id="ARBA00004123"/>
    </source>
</evidence>
<protein>
    <recommendedName>
        <fullName evidence="3">Pre-mRNA-splicing factor SLT11</fullName>
    </recommendedName>
    <alternativeName>
        <fullName evidence="13">Pre-mRNA-splicing factor slt11</fullName>
    </alternativeName>
</protein>
<dbReference type="PROSITE" id="PS50103">
    <property type="entry name" value="ZF_C3H1"/>
    <property type="match status" value="1"/>
</dbReference>
<comment type="function">
    <text evidence="12">Involved in pre-mRNA splicing. Facilitates the cooperative formation of U2/U6 helix II in association with stem II in the spliceosome. Binds to RNA.</text>
</comment>
<dbReference type="GO" id="GO:0071006">
    <property type="term" value="C:U2-type catalytic step 1 spliceosome"/>
    <property type="evidence" value="ECO:0007669"/>
    <property type="project" value="TreeGrafter"/>
</dbReference>
<feature type="region of interest" description="Disordered" evidence="16">
    <location>
        <begin position="265"/>
        <end position="285"/>
    </location>
</feature>
<dbReference type="SMART" id="SM00356">
    <property type="entry name" value="ZnF_C3H1"/>
    <property type="match status" value="1"/>
</dbReference>
<dbReference type="FunFam" id="3.30.70.330:FF:000476">
    <property type="entry name" value="Zinc finger CCCH domain-containing protein 4"/>
    <property type="match status" value="1"/>
</dbReference>
<evidence type="ECO:0000256" key="3">
    <source>
        <dbReference type="ARBA" id="ARBA00019060"/>
    </source>
</evidence>
<gene>
    <name evidence="19" type="ORF">BB560_001359</name>
</gene>
<dbReference type="GO" id="GO:0036002">
    <property type="term" value="F:pre-mRNA binding"/>
    <property type="evidence" value="ECO:0007669"/>
    <property type="project" value="TreeGrafter"/>
</dbReference>
<dbReference type="SMART" id="SM00360">
    <property type="entry name" value="RRM"/>
    <property type="match status" value="1"/>
</dbReference>
<evidence type="ECO:0000259" key="17">
    <source>
        <dbReference type="PROSITE" id="PS50102"/>
    </source>
</evidence>
<evidence type="ECO:0000256" key="5">
    <source>
        <dbReference type="ARBA" id="ARBA00022723"/>
    </source>
</evidence>
<dbReference type="InterPro" id="IPR036855">
    <property type="entry name" value="Znf_CCCH_sf"/>
</dbReference>
<evidence type="ECO:0000256" key="13">
    <source>
        <dbReference type="ARBA" id="ARBA00069020"/>
    </source>
</evidence>
<reference evidence="19 20" key="1">
    <citation type="journal article" date="2018" name="MBio">
        <title>Comparative Genomics Reveals the Core Gene Toolbox for the Fungus-Insect Symbiosis.</title>
        <authorList>
            <person name="Wang Y."/>
            <person name="Stata M."/>
            <person name="Wang W."/>
            <person name="Stajich J.E."/>
            <person name="White M.M."/>
            <person name="Moncalvo J.M."/>
        </authorList>
    </citation>
    <scope>NUCLEOTIDE SEQUENCE [LARGE SCALE GENOMIC DNA]</scope>
    <source>
        <strain evidence="19 20">SC-DP-2</strain>
    </source>
</reference>
<keyword evidence="7 15" id="KW-0863">Zinc-finger</keyword>
<evidence type="ECO:0000256" key="11">
    <source>
        <dbReference type="ARBA" id="ARBA00023242"/>
    </source>
</evidence>
<evidence type="ECO:0000313" key="20">
    <source>
        <dbReference type="Proteomes" id="UP000245609"/>
    </source>
</evidence>
<feature type="domain" description="RRM" evidence="17">
    <location>
        <begin position="198"/>
        <end position="271"/>
    </location>
</feature>
<evidence type="ECO:0000259" key="18">
    <source>
        <dbReference type="PROSITE" id="PS50103"/>
    </source>
</evidence>
<keyword evidence="9 14" id="KW-0694">RNA-binding</keyword>
<dbReference type="Pfam" id="PF00076">
    <property type="entry name" value="RRM_1"/>
    <property type="match status" value="1"/>
</dbReference>
<dbReference type="InterPro" id="IPR000571">
    <property type="entry name" value="Znf_CCCH"/>
</dbReference>
<keyword evidence="6" id="KW-0747">Spliceosome</keyword>
<feature type="domain" description="C3H1-type" evidence="18">
    <location>
        <begin position="130"/>
        <end position="152"/>
    </location>
</feature>
<dbReference type="Gene3D" id="3.30.70.330">
    <property type="match status" value="1"/>
</dbReference>
<dbReference type="Gene3D" id="4.10.1000.10">
    <property type="entry name" value="Zinc finger, CCCH-type"/>
    <property type="match status" value="1"/>
</dbReference>
<dbReference type="AlphaFoldDB" id="A0A2T9ZHT5"/>
<evidence type="ECO:0000256" key="9">
    <source>
        <dbReference type="ARBA" id="ARBA00022884"/>
    </source>
</evidence>
<dbReference type="SUPFAM" id="SSF90229">
    <property type="entry name" value="CCCH zinc finger"/>
    <property type="match status" value="1"/>
</dbReference>
<dbReference type="GO" id="GO:0017070">
    <property type="term" value="F:U6 snRNA binding"/>
    <property type="evidence" value="ECO:0007669"/>
    <property type="project" value="TreeGrafter"/>
</dbReference>
<dbReference type="GO" id="GO:0000974">
    <property type="term" value="C:Prp19 complex"/>
    <property type="evidence" value="ECO:0007669"/>
    <property type="project" value="TreeGrafter"/>
</dbReference>
<dbReference type="GO" id="GO:0008270">
    <property type="term" value="F:zinc ion binding"/>
    <property type="evidence" value="ECO:0007669"/>
    <property type="project" value="UniProtKB-KW"/>
</dbReference>
<dbReference type="Pfam" id="PF16131">
    <property type="entry name" value="Torus"/>
    <property type="match status" value="1"/>
</dbReference>
<organism evidence="19 20">
    <name type="scientific">Smittium megazygosporum</name>
    <dbReference type="NCBI Taxonomy" id="133381"/>
    <lineage>
        <taxon>Eukaryota</taxon>
        <taxon>Fungi</taxon>
        <taxon>Fungi incertae sedis</taxon>
        <taxon>Zoopagomycota</taxon>
        <taxon>Kickxellomycotina</taxon>
        <taxon>Harpellomycetes</taxon>
        <taxon>Harpellales</taxon>
        <taxon>Legeriomycetaceae</taxon>
        <taxon>Smittium</taxon>
    </lineage>
</organism>
<dbReference type="InterPro" id="IPR012677">
    <property type="entry name" value="Nucleotide-bd_a/b_plait_sf"/>
</dbReference>
<keyword evidence="10" id="KW-0508">mRNA splicing</keyword>
<comment type="subcellular location">
    <subcellularLocation>
        <location evidence="1">Nucleus</location>
    </subcellularLocation>
</comment>
<feature type="compositionally biased region" description="Polar residues" evidence="16">
    <location>
        <begin position="276"/>
        <end position="285"/>
    </location>
</feature>
<sequence length="338" mass="37601">MSKAESKESWEDSDFPILCEICLGENPYVRMTKQKFGDECKMVTGPKNAIQENGDMPGLPVQVRDTALELEDSTPQSDVNKQFYNQSLEKKMETGQLDLDFVGSKNSAAREQLTRMSRTNPYYKRNLPHICSFFVKGECTRGNECPYRHELPDDDPELSKQNIVDRYYGRNDPVAKKILNRNKKSDLLFSPPADKSITSLFVSGIPDTITKSDINDYFIAFGEIKSLVLVEKSKCAFVNFKHRASAEAAADSSLGSCTINGHRVKLSWGRPRPKGPQNSDSISKLANNPEVAEKLAKKGVSSKSISNNGIVLPPKITNNIISYPSQDPTLYGSSTSKD</sequence>
<dbReference type="FunFam" id="4.10.1000.10:FF:000006">
    <property type="entry name" value="Putative pre-mrna-splicing factor rbm22"/>
    <property type="match status" value="1"/>
</dbReference>
<keyword evidence="20" id="KW-1185">Reference proteome</keyword>
<evidence type="ECO:0000256" key="7">
    <source>
        <dbReference type="ARBA" id="ARBA00022771"/>
    </source>
</evidence>
<evidence type="ECO:0000256" key="14">
    <source>
        <dbReference type="PROSITE-ProRule" id="PRU00176"/>
    </source>
</evidence>
<dbReference type="STRING" id="133381.A0A2T9ZHT5"/>
<dbReference type="EMBL" id="MBFS01000156">
    <property type="protein sequence ID" value="PVV04141.1"/>
    <property type="molecule type" value="Genomic_DNA"/>
</dbReference>
<feature type="zinc finger region" description="C3H1-type" evidence="15">
    <location>
        <begin position="130"/>
        <end position="152"/>
    </location>
</feature>
<evidence type="ECO:0000256" key="10">
    <source>
        <dbReference type="ARBA" id="ARBA00023187"/>
    </source>
</evidence>
<dbReference type="InterPro" id="IPR032297">
    <property type="entry name" value="Torus"/>
</dbReference>
<evidence type="ECO:0000256" key="6">
    <source>
        <dbReference type="ARBA" id="ARBA00022728"/>
    </source>
</evidence>
<dbReference type="PROSITE" id="PS50102">
    <property type="entry name" value="RRM"/>
    <property type="match status" value="1"/>
</dbReference>
<dbReference type="GO" id="GO:0006397">
    <property type="term" value="P:mRNA processing"/>
    <property type="evidence" value="ECO:0007669"/>
    <property type="project" value="UniProtKB-KW"/>
</dbReference>
<keyword evidence="5 15" id="KW-0479">Metal-binding</keyword>
<dbReference type="Proteomes" id="UP000245609">
    <property type="component" value="Unassembled WGS sequence"/>
</dbReference>
<dbReference type="OrthoDB" id="10259600at2759"/>
<dbReference type="PANTHER" id="PTHR14089">
    <property type="entry name" value="PRE-MRNA-SPLICING FACTOR RBM22"/>
    <property type="match status" value="1"/>
</dbReference>
<keyword evidence="8 15" id="KW-0862">Zinc</keyword>
<keyword evidence="4" id="KW-0507">mRNA processing</keyword>
<dbReference type="InterPro" id="IPR000504">
    <property type="entry name" value="RRM_dom"/>
</dbReference>
<name>A0A2T9ZHT5_9FUNG</name>
<dbReference type="PANTHER" id="PTHR14089:SF6">
    <property type="entry name" value="PRE-MRNA-SPLICING FACTOR RBM22"/>
    <property type="match status" value="1"/>
</dbReference>